<dbReference type="InterPro" id="IPR008266">
    <property type="entry name" value="Tyr_kinase_AS"/>
</dbReference>
<gene>
    <name evidence="7" type="ORF">M9Y10_000164</name>
</gene>
<feature type="compositionally biased region" description="Polar residues" evidence="5">
    <location>
        <begin position="186"/>
        <end position="205"/>
    </location>
</feature>
<feature type="domain" description="Protein kinase" evidence="6">
    <location>
        <begin position="696"/>
        <end position="956"/>
    </location>
</feature>
<dbReference type="InterPro" id="IPR050167">
    <property type="entry name" value="Ser_Thr_protein_kinase"/>
</dbReference>
<evidence type="ECO:0000256" key="1">
    <source>
        <dbReference type="ARBA" id="ARBA00022527"/>
    </source>
</evidence>
<dbReference type="Pfam" id="PF00069">
    <property type="entry name" value="Pkinase"/>
    <property type="match status" value="1"/>
</dbReference>
<evidence type="ECO:0000256" key="4">
    <source>
        <dbReference type="PROSITE-ProRule" id="PRU10141"/>
    </source>
</evidence>
<dbReference type="InterPro" id="IPR011009">
    <property type="entry name" value="Kinase-like_dom_sf"/>
</dbReference>
<dbReference type="Pfam" id="PF07714">
    <property type="entry name" value="PK_Tyr_Ser-Thr"/>
    <property type="match status" value="1"/>
</dbReference>
<dbReference type="PROSITE" id="PS00018">
    <property type="entry name" value="EF_HAND_1"/>
    <property type="match status" value="1"/>
</dbReference>
<dbReference type="EMBL" id="JAPFFF010000001">
    <property type="protein sequence ID" value="KAK8897931.1"/>
    <property type="molecule type" value="Genomic_DNA"/>
</dbReference>
<sequence>MSTSEIVNKIKQVIQDGNSAFIFTGQCALIIKILTELQNKISEIPESQFSNMELAICLEQLDKIINSFKSDQWDKIILTIPISQSFSNLTEVMTSIEQTLQKLNITLENNYTVLNETLANDLKSLSELLSDSSQFEETAVKRKLKEIEEYLIEIGYPLDPNSQLIQSKNIKKEKNGNEEQNNDQNPDTTSNDTKNKNEFNNAGNTQSYQIKLSDYNIISKENEFPHRYIIYKGLNKTTSEEVTIMIINQDTKNESKFQRLVNILTTVCHPNLESFIGVDRSQYAVVTRRNGQKLHDFIKTIKNNRKSSIEQNQEKEDLISPGYKTIIAYKIAAAMAYLHSLDITHRDLCTVNIFVDDSFNPKIANFANSRFLPADTKTMSKRPSSITKFKAPEFSSNEEYGREIDVFSFSGILYELLTEKEPFEGYSSSLIEKKIANKERPILPTDISPDLSELIVNCWRQKPSERPTFSEIIDTMMTKRIAFPDEQDSPIVRELYDSKSVKNKDIRECMNLLKEINENIQNSIESLGMYSLECSRVSSLLWSYHYMLETSSYATKPAEEDPQCKNQLMLLKDYLEDLKNVAEFLIPDNWVKIAFSNPAADITTDIYDNMAGIYDLLVKIKLPVTKYEYVNYDLVNDYRKLYDFFSYYEVTSRMDEIVNFLHSRGLEIIKTKDEINEIKKNFMKHYKDYKLNRDDFELGEKIGTGASSIVYECIKKSTGEKFACKEINDEFIFKEELNLTYLRREICFLIHLKNKFLMKFVGFNFDVGKPLWIVSEHISGGDLFKANKRETNPLTSYQKTKIALEIAQGMEYLHSNRIIHRDLKTSNILIDSNDNSPKISDFGFSKTNISLSMTKGVGTPNYMAPEVIEGKNYSFGADVFSFGMILWELYSGDHPYMWPKRMRRYKSLKQIKLPYSKPIHDDLNQLIAKCIDFTPSKRPSFKQIIEMMIEKKIAYYDTDSNGIIASEEYKNQIDDFYNKKKEELETEEANDDHDDDIQSLLGSLKH</sequence>
<feature type="region of interest" description="Disordered" evidence="5">
    <location>
        <begin position="172"/>
        <end position="205"/>
    </location>
</feature>
<dbReference type="InterPro" id="IPR018247">
    <property type="entry name" value="EF_Hand_1_Ca_BS"/>
</dbReference>
<feature type="region of interest" description="Disordered" evidence="5">
    <location>
        <begin position="982"/>
        <end position="1006"/>
    </location>
</feature>
<organism evidence="7 8">
    <name type="scientific">Tritrichomonas musculus</name>
    <dbReference type="NCBI Taxonomy" id="1915356"/>
    <lineage>
        <taxon>Eukaryota</taxon>
        <taxon>Metamonada</taxon>
        <taxon>Parabasalia</taxon>
        <taxon>Tritrichomonadida</taxon>
        <taxon>Tritrichomonadidae</taxon>
        <taxon>Tritrichomonas</taxon>
    </lineage>
</organism>
<keyword evidence="1" id="KW-0808">Transferase</keyword>
<dbReference type="PROSITE" id="PS00109">
    <property type="entry name" value="PROTEIN_KINASE_TYR"/>
    <property type="match status" value="1"/>
</dbReference>
<evidence type="ECO:0000313" key="8">
    <source>
        <dbReference type="Proteomes" id="UP001470230"/>
    </source>
</evidence>
<feature type="domain" description="Protein kinase" evidence="6">
    <location>
        <begin position="193"/>
        <end position="483"/>
    </location>
</feature>
<dbReference type="InterPro" id="IPR008271">
    <property type="entry name" value="Ser/Thr_kinase_AS"/>
</dbReference>
<evidence type="ECO:0000313" key="7">
    <source>
        <dbReference type="EMBL" id="KAK8897931.1"/>
    </source>
</evidence>
<keyword evidence="1" id="KW-0723">Serine/threonine-protein kinase</keyword>
<dbReference type="SMART" id="SM00220">
    <property type="entry name" value="S_TKc"/>
    <property type="match status" value="2"/>
</dbReference>
<dbReference type="InterPro" id="IPR017441">
    <property type="entry name" value="Protein_kinase_ATP_BS"/>
</dbReference>
<keyword evidence="2 4" id="KW-0547">Nucleotide-binding</keyword>
<dbReference type="PANTHER" id="PTHR23257:SF958">
    <property type="entry name" value="SERINE_THREONINE-PROTEIN KINASE WNK4"/>
    <property type="match status" value="1"/>
</dbReference>
<reference evidence="7 8" key="1">
    <citation type="submission" date="2024-04" db="EMBL/GenBank/DDBJ databases">
        <title>Tritrichomonas musculus Genome.</title>
        <authorList>
            <person name="Alves-Ferreira E."/>
            <person name="Grigg M."/>
            <person name="Lorenzi H."/>
            <person name="Galac M."/>
        </authorList>
    </citation>
    <scope>NUCLEOTIDE SEQUENCE [LARGE SCALE GENOMIC DNA]</scope>
    <source>
        <strain evidence="7 8">EAF2021</strain>
    </source>
</reference>
<feature type="binding site" evidence="4">
    <location>
        <position position="734"/>
    </location>
    <ligand>
        <name>ATP</name>
        <dbReference type="ChEBI" id="CHEBI:30616"/>
    </ligand>
</feature>
<proteinExistence type="predicted"/>
<evidence type="ECO:0000256" key="5">
    <source>
        <dbReference type="SAM" id="MobiDB-lite"/>
    </source>
</evidence>
<dbReference type="Proteomes" id="UP001470230">
    <property type="component" value="Unassembled WGS sequence"/>
</dbReference>
<dbReference type="InterPro" id="IPR000719">
    <property type="entry name" value="Prot_kinase_dom"/>
</dbReference>
<protein>
    <recommendedName>
        <fullName evidence="6">Protein kinase domain-containing protein</fullName>
    </recommendedName>
</protein>
<dbReference type="PROSITE" id="PS50011">
    <property type="entry name" value="PROTEIN_KINASE_DOM"/>
    <property type="match status" value="2"/>
</dbReference>
<accession>A0ABR2L4L2</accession>
<dbReference type="PANTHER" id="PTHR23257">
    <property type="entry name" value="SERINE-THREONINE PROTEIN KINASE"/>
    <property type="match status" value="1"/>
</dbReference>
<dbReference type="PROSITE" id="PS00107">
    <property type="entry name" value="PROTEIN_KINASE_ATP"/>
    <property type="match status" value="1"/>
</dbReference>
<evidence type="ECO:0000256" key="3">
    <source>
        <dbReference type="ARBA" id="ARBA00022840"/>
    </source>
</evidence>
<feature type="compositionally biased region" description="Acidic residues" evidence="5">
    <location>
        <begin position="984"/>
        <end position="997"/>
    </location>
</feature>
<dbReference type="InterPro" id="IPR001245">
    <property type="entry name" value="Ser-Thr/Tyr_kinase_cat_dom"/>
</dbReference>
<dbReference type="PROSITE" id="PS00108">
    <property type="entry name" value="PROTEIN_KINASE_ST"/>
    <property type="match status" value="1"/>
</dbReference>
<keyword evidence="3 4" id="KW-0067">ATP-binding</keyword>
<name>A0ABR2L4L2_9EUKA</name>
<evidence type="ECO:0000259" key="6">
    <source>
        <dbReference type="PROSITE" id="PS50011"/>
    </source>
</evidence>
<keyword evidence="1" id="KW-0418">Kinase</keyword>
<keyword evidence="8" id="KW-1185">Reference proteome</keyword>
<dbReference type="Gene3D" id="1.10.510.10">
    <property type="entry name" value="Transferase(Phosphotransferase) domain 1"/>
    <property type="match status" value="2"/>
</dbReference>
<evidence type="ECO:0000256" key="2">
    <source>
        <dbReference type="ARBA" id="ARBA00022741"/>
    </source>
</evidence>
<comment type="caution">
    <text evidence="7">The sequence shown here is derived from an EMBL/GenBank/DDBJ whole genome shotgun (WGS) entry which is preliminary data.</text>
</comment>
<dbReference type="SUPFAM" id="SSF56112">
    <property type="entry name" value="Protein kinase-like (PK-like)"/>
    <property type="match status" value="2"/>
</dbReference>